<dbReference type="EMBL" id="PYSG01000001">
    <property type="protein sequence ID" value="PTA51821.1"/>
    <property type="molecule type" value="Genomic_DNA"/>
</dbReference>
<evidence type="ECO:0000313" key="1">
    <source>
        <dbReference type="EMBL" id="PTA51821.1"/>
    </source>
</evidence>
<dbReference type="Proteomes" id="UP000255061">
    <property type="component" value="Unassembled WGS sequence"/>
</dbReference>
<reference evidence="2 4" key="3">
    <citation type="submission" date="2018-06" db="EMBL/GenBank/DDBJ databases">
        <authorList>
            <consortium name="Pathogen Informatics"/>
            <person name="Doyle S."/>
        </authorList>
    </citation>
    <scope>NUCLEOTIDE SEQUENCE [LARGE SCALE GENOMIC DNA]</scope>
    <source>
        <strain evidence="2 4">NCTC10736</strain>
    </source>
</reference>
<dbReference type="AlphaFoldDB" id="A0A380BY34"/>
<evidence type="ECO:0000313" key="3">
    <source>
        <dbReference type="Proteomes" id="UP000240506"/>
    </source>
</evidence>
<geneLocation type="plasmid" evidence="1 3">
    <name>pWMBT7</name>
</geneLocation>
<name>A0A380BY34_9GAMM</name>
<dbReference type="EMBL" id="UGYV01000004">
    <property type="protein sequence ID" value="SUJ09183.1"/>
    <property type="molecule type" value="Genomic_DNA"/>
</dbReference>
<proteinExistence type="predicted"/>
<keyword evidence="1" id="KW-0614">Plasmid</keyword>
<keyword evidence="3" id="KW-1185">Reference proteome</keyword>
<gene>
    <name evidence="1" type="ORF">C9I43_00315</name>
    <name evidence="2" type="ORF">NCTC10736_03997</name>
</gene>
<evidence type="ECO:0000313" key="2">
    <source>
        <dbReference type="EMBL" id="SUJ09183.1"/>
    </source>
</evidence>
<accession>A0A380BY34</accession>
<reference evidence="1 3" key="2">
    <citation type="submission" date="2018-04" db="EMBL/GenBank/DDBJ databases">
        <title>Genomic sequence of a freshwater isolate of Shewanella morhuae.</title>
        <authorList>
            <person name="Castillo D.E."/>
            <person name="Gram L."/>
        </authorList>
    </citation>
    <scope>NUCLEOTIDE SEQUENCE [LARGE SCALE GENOMIC DNA]</scope>
    <source>
        <strain evidence="1 3">CW7</strain>
        <plasmid evidence="1 3">pWMBT7</plasmid>
    </source>
</reference>
<protein>
    <submittedName>
        <fullName evidence="2">Uncharacterized protein</fullName>
    </submittedName>
</protein>
<evidence type="ECO:0000313" key="4">
    <source>
        <dbReference type="Proteomes" id="UP000255061"/>
    </source>
</evidence>
<sequence>MNATVINPITALEEAYLSQLEHPEVKKALLRREAAQAKHDSVSRKLADGSSVVSLNDLSFWESEVVAAKAELEKFLISPPYGEIAKRKELKR</sequence>
<reference evidence="1" key="1">
    <citation type="submission" date="2018-03" db="EMBL/GenBank/DDBJ databases">
        <authorList>
            <person name="Dailey F.E."/>
        </authorList>
    </citation>
    <scope>NUCLEOTIDE SEQUENCE</scope>
    <source>
        <strain evidence="1">CW7</strain>
        <plasmid evidence="1">pWMBT7</plasmid>
    </source>
</reference>
<dbReference type="Proteomes" id="UP000240506">
    <property type="component" value="Plasmid pWMBT7"/>
</dbReference>
<organism evidence="2 4">
    <name type="scientific">Shewanella morhuae</name>
    <dbReference type="NCBI Taxonomy" id="365591"/>
    <lineage>
        <taxon>Bacteria</taxon>
        <taxon>Pseudomonadati</taxon>
        <taxon>Pseudomonadota</taxon>
        <taxon>Gammaproteobacteria</taxon>
        <taxon>Alteromonadales</taxon>
        <taxon>Shewanellaceae</taxon>
        <taxon>Shewanella</taxon>
    </lineage>
</organism>
<dbReference type="RefSeq" id="WP_107881377.1">
    <property type="nucleotide sequence ID" value="NZ_CM009684.1"/>
</dbReference>